<sequence length="1169" mass="132042">MSSSIDSGSGSGSGSGSDASSEDGLVFPEDFPVDLRVYDQDQFDNYRPPVPPQADPNDPRRRDFDSLYPLDWLVATPAANNAASTYPPAPIGRLRTKWQQAFQQAANGEWKYVEYVPAWSDPDWTSRYAWTQDVSIADMDQVARQYVKPGMLQTQRPALRPSDASLNPTEAAKRWGIYPWHTRDGLDGLDSFKGWSGVTPRTPGFPVVQLQQPRFSQDAGGLVTVVTVDDLASERQRFEDWRRHHGLETNDEDFRQSLHDVSLDPTAGPIRTEKAASLLAILDVLERTEEREEYQRLLFSGSTTNELVEQGAWTLGADAVTDLNNPLHELVSRDKWARTESWGSRENRPRVVYNLSGKQGEYTAHDDTMWNALQPALQLVSQVLNSQHPATLVWADVRKLRPVEDSRGATGSRHSWKFYTSPDHDVDVEKLTGLVANWDDFVAICASGFDTTRYACEILKRTIEWSIKSQWRVCGEHNNVAATDRSASAYGATTLGRVLNPASTTPFKIQISIAAEMLWPLLVDEYSPAEKAASTTYVAVTMLHEISHALALAQFQMFMPGTCNRGDEPLWLLLDPSWPQEIVNFNAQQDVDILHALQTFGGRMQYTKSSFEDYGLFFPIHELYWETDPAAEEGWATEHQYFGGVFEVLPSASAGSFPNLDNFRFLEEATYIAAMRGWATDMGCEGRFQLLGALAMSEYQKMYSQGWWRADFATYGLAAMKMYHASSPIRGTLNLRTLHVTIVWDLAGLRYGNDAHDWLFRLWLRVKDETENQFLWRYLLYQTIVATEAEACDQAWFYIQEHWDFTDLSVWTDRCATNDRGAEFAAALNRLSDLNTDDVYYWNVERPVSEFRRFSAALWHMQSVLSREATYFQHVAVSFIGLEDRAAKAELFRLYAWRIRTRISDLYVKICIDISQSLDEFDNLATTRPNITSWLTSSPDIARIWERDAIELRQRLRIISEYFSVVLGVFSEDPTQQKITVDQLGAVPSGAARTVAARVKRIAMREYHALAPTDPRKKAADDWSQILKNGDLLCNPPPNSPAARFNQQLHNRVVNIDAGVAAHQQAVANSHPDPQMPRHIVDSPALLVQQAHSAAERSDRTRTLIGDGEAAFSAPSGFQPYSDTTTGYTSFADMRGYQPSLRHHQQTTPMSPQQQNQQEPGAFPNSFGS</sequence>
<feature type="region of interest" description="Disordered" evidence="1">
    <location>
        <begin position="42"/>
        <end position="62"/>
    </location>
</feature>
<evidence type="ECO:0000313" key="3">
    <source>
        <dbReference type="Proteomes" id="UP001140453"/>
    </source>
</evidence>
<evidence type="ECO:0000313" key="2">
    <source>
        <dbReference type="EMBL" id="KAJ4385473.1"/>
    </source>
</evidence>
<accession>A0A9W8YKY6</accession>
<proteinExistence type="predicted"/>
<feature type="compositionally biased region" description="Polar residues" evidence="1">
    <location>
        <begin position="1146"/>
        <end position="1159"/>
    </location>
</feature>
<protein>
    <submittedName>
        <fullName evidence="2">Uncharacterized protein</fullName>
    </submittedName>
</protein>
<dbReference type="AlphaFoldDB" id="A0A9W8YKY6"/>
<comment type="caution">
    <text evidence="2">The sequence shown here is derived from an EMBL/GenBank/DDBJ whole genome shotgun (WGS) entry which is preliminary data.</text>
</comment>
<keyword evidence="3" id="KW-1185">Reference proteome</keyword>
<dbReference type="Proteomes" id="UP001140453">
    <property type="component" value="Unassembled WGS sequence"/>
</dbReference>
<reference evidence="2" key="1">
    <citation type="submission" date="2022-10" db="EMBL/GenBank/DDBJ databases">
        <title>Tapping the CABI collections for fungal endophytes: first genome assemblies for Collariella, Neodidymelliopsis, Ascochyta clinopodiicola, Didymella pomorum, Didymosphaeria variabile, Neocosmospora piperis and Neocucurbitaria cava.</title>
        <authorList>
            <person name="Hill R."/>
        </authorList>
    </citation>
    <scope>NUCLEOTIDE SEQUENCE</scope>
    <source>
        <strain evidence="2">IMI 355082</strain>
    </source>
</reference>
<organism evidence="2 3">
    <name type="scientific">Gnomoniopsis smithogilvyi</name>
    <dbReference type="NCBI Taxonomy" id="1191159"/>
    <lineage>
        <taxon>Eukaryota</taxon>
        <taxon>Fungi</taxon>
        <taxon>Dikarya</taxon>
        <taxon>Ascomycota</taxon>
        <taxon>Pezizomycotina</taxon>
        <taxon>Sordariomycetes</taxon>
        <taxon>Sordariomycetidae</taxon>
        <taxon>Diaporthales</taxon>
        <taxon>Gnomoniaceae</taxon>
        <taxon>Gnomoniopsis</taxon>
    </lineage>
</organism>
<feature type="region of interest" description="Disordered" evidence="1">
    <location>
        <begin position="1"/>
        <end position="26"/>
    </location>
</feature>
<dbReference type="OrthoDB" id="3497519at2759"/>
<feature type="region of interest" description="Disordered" evidence="1">
    <location>
        <begin position="1127"/>
        <end position="1169"/>
    </location>
</feature>
<gene>
    <name evidence="2" type="ORF">N0V93_009901</name>
</gene>
<name>A0A9W8YKY6_9PEZI</name>
<dbReference type="EMBL" id="JAPEVB010000007">
    <property type="protein sequence ID" value="KAJ4385473.1"/>
    <property type="molecule type" value="Genomic_DNA"/>
</dbReference>
<evidence type="ECO:0000256" key="1">
    <source>
        <dbReference type="SAM" id="MobiDB-lite"/>
    </source>
</evidence>